<dbReference type="Proteomes" id="UP000265520">
    <property type="component" value="Unassembled WGS sequence"/>
</dbReference>
<organism evidence="1 2">
    <name type="scientific">Trifolium medium</name>
    <dbReference type="NCBI Taxonomy" id="97028"/>
    <lineage>
        <taxon>Eukaryota</taxon>
        <taxon>Viridiplantae</taxon>
        <taxon>Streptophyta</taxon>
        <taxon>Embryophyta</taxon>
        <taxon>Tracheophyta</taxon>
        <taxon>Spermatophyta</taxon>
        <taxon>Magnoliopsida</taxon>
        <taxon>eudicotyledons</taxon>
        <taxon>Gunneridae</taxon>
        <taxon>Pentapetalae</taxon>
        <taxon>rosids</taxon>
        <taxon>fabids</taxon>
        <taxon>Fabales</taxon>
        <taxon>Fabaceae</taxon>
        <taxon>Papilionoideae</taxon>
        <taxon>50 kb inversion clade</taxon>
        <taxon>NPAAA clade</taxon>
        <taxon>Hologalegina</taxon>
        <taxon>IRL clade</taxon>
        <taxon>Trifolieae</taxon>
        <taxon>Trifolium</taxon>
    </lineage>
</organism>
<proteinExistence type="predicted"/>
<dbReference type="AlphaFoldDB" id="A0A392T8V8"/>
<comment type="caution">
    <text evidence="1">The sequence shown here is derived from an EMBL/GenBank/DDBJ whole genome shotgun (WGS) entry which is preliminary data.</text>
</comment>
<name>A0A392T8V8_9FABA</name>
<evidence type="ECO:0000313" key="2">
    <source>
        <dbReference type="Proteomes" id="UP000265520"/>
    </source>
</evidence>
<keyword evidence="2" id="KW-1185">Reference proteome</keyword>
<feature type="non-terminal residue" evidence="1">
    <location>
        <position position="77"/>
    </location>
</feature>
<dbReference type="EMBL" id="LXQA010517422">
    <property type="protein sequence ID" value="MCI56745.1"/>
    <property type="molecule type" value="Genomic_DNA"/>
</dbReference>
<accession>A0A392T8V8</accession>
<protein>
    <submittedName>
        <fullName evidence="1">Uncharacterized protein</fullName>
    </submittedName>
</protein>
<evidence type="ECO:0000313" key="1">
    <source>
        <dbReference type="EMBL" id="MCI56745.1"/>
    </source>
</evidence>
<sequence>MRQAILNCINPAESDAMWRVYKKWFNYYINFVQELSYGVVLKRFSERFIPAMEPITTMLKEEEDAKSKILNLPAPNP</sequence>
<reference evidence="1 2" key="1">
    <citation type="journal article" date="2018" name="Front. Plant Sci.">
        <title>Red Clover (Trifolium pratense) and Zigzag Clover (T. medium) - A Picture of Genomic Similarities and Differences.</title>
        <authorList>
            <person name="Dluhosova J."/>
            <person name="Istvanek J."/>
            <person name="Nedelnik J."/>
            <person name="Repkova J."/>
        </authorList>
    </citation>
    <scope>NUCLEOTIDE SEQUENCE [LARGE SCALE GENOMIC DNA]</scope>
    <source>
        <strain evidence="2">cv. 10/8</strain>
        <tissue evidence="1">Leaf</tissue>
    </source>
</reference>